<gene>
    <name evidence="2" type="primary">gerPC</name>
    <name evidence="2" type="ORF">GCM10007216_01050</name>
</gene>
<keyword evidence="3" id="KW-1185">Reference proteome</keyword>
<name>A0ABQ1NHJ5_9BACI</name>
<evidence type="ECO:0000256" key="1">
    <source>
        <dbReference type="SAM" id="Coils"/>
    </source>
</evidence>
<evidence type="ECO:0000313" key="2">
    <source>
        <dbReference type="EMBL" id="GGC74177.1"/>
    </source>
</evidence>
<dbReference type="RefSeq" id="WP_062444293.1">
    <property type="nucleotide sequence ID" value="NZ_BMCJ01000001.1"/>
</dbReference>
<dbReference type="Pfam" id="PF10737">
    <property type="entry name" value="GerPC"/>
    <property type="match status" value="1"/>
</dbReference>
<reference evidence="3" key="1">
    <citation type="journal article" date="2019" name="Int. J. Syst. Evol. Microbiol.">
        <title>The Global Catalogue of Microorganisms (GCM) 10K type strain sequencing project: providing services to taxonomists for standard genome sequencing and annotation.</title>
        <authorList>
            <consortium name="The Broad Institute Genomics Platform"/>
            <consortium name="The Broad Institute Genome Sequencing Center for Infectious Disease"/>
            <person name="Wu L."/>
            <person name="Ma J."/>
        </authorList>
    </citation>
    <scope>NUCLEOTIDE SEQUENCE [LARGE SCALE GENOMIC DNA]</scope>
    <source>
        <strain evidence="3">CCM 7282</strain>
    </source>
</reference>
<dbReference type="EMBL" id="BMCJ01000001">
    <property type="protein sequence ID" value="GGC74177.1"/>
    <property type="molecule type" value="Genomic_DNA"/>
</dbReference>
<keyword evidence="1" id="KW-0175">Coiled coil</keyword>
<organism evidence="2 3">
    <name type="scientific">Thalassobacillus devorans</name>
    <dbReference type="NCBI Taxonomy" id="279813"/>
    <lineage>
        <taxon>Bacteria</taxon>
        <taxon>Bacillati</taxon>
        <taxon>Bacillota</taxon>
        <taxon>Bacilli</taxon>
        <taxon>Bacillales</taxon>
        <taxon>Bacillaceae</taxon>
        <taxon>Thalassobacillus</taxon>
    </lineage>
</organism>
<proteinExistence type="predicted"/>
<sequence>MNYYGSWQQYMEQMMKQLQEQQKEIKALYQKLESLEHNHSDQPKTVIEKIEYNFDQLKIESLEGTLHIGLTPQELSEIDDASLWRQQDPIQKSAPKPDNQQVLEELDHYLTEQGGAIIRSLATHHQVDMNQQKEQSIIQDIRNQLPSRIGHYENQNPKPGPEVVVQQIKTEIEHSIAQYLEQSKGEDK</sequence>
<dbReference type="Proteomes" id="UP000619534">
    <property type="component" value="Unassembled WGS sequence"/>
</dbReference>
<protein>
    <submittedName>
        <fullName evidence="2">Spore germination protein GerPC</fullName>
    </submittedName>
</protein>
<accession>A0ABQ1NHJ5</accession>
<evidence type="ECO:0000313" key="3">
    <source>
        <dbReference type="Proteomes" id="UP000619534"/>
    </source>
</evidence>
<dbReference type="InterPro" id="IPR019673">
    <property type="entry name" value="Spore_germination_GerPC"/>
</dbReference>
<feature type="coiled-coil region" evidence="1">
    <location>
        <begin position="11"/>
        <end position="38"/>
    </location>
</feature>
<comment type="caution">
    <text evidence="2">The sequence shown here is derived from an EMBL/GenBank/DDBJ whole genome shotgun (WGS) entry which is preliminary data.</text>
</comment>